<evidence type="ECO:0000256" key="3">
    <source>
        <dbReference type="ARBA" id="ARBA00023110"/>
    </source>
</evidence>
<feature type="signal peptide" evidence="7">
    <location>
        <begin position="1"/>
        <end position="22"/>
    </location>
</feature>
<evidence type="ECO:0000259" key="8">
    <source>
        <dbReference type="PROSITE" id="PS50059"/>
    </source>
</evidence>
<dbReference type="PANTHER" id="PTHR43811:SF23">
    <property type="entry name" value="FKBP-TYPE 22 KDA PEPTIDYL-PROLYL CIS-TRANS ISOMERASE"/>
    <property type="match status" value="1"/>
</dbReference>
<dbReference type="AlphaFoldDB" id="A0A7Y2LY01"/>
<evidence type="ECO:0000313" key="10">
    <source>
        <dbReference type="Proteomes" id="UP000543598"/>
    </source>
</evidence>
<dbReference type="PROSITE" id="PS51257">
    <property type="entry name" value="PROKAR_LIPOPROTEIN"/>
    <property type="match status" value="1"/>
</dbReference>
<gene>
    <name evidence="9" type="ORF">HLA99_03370</name>
</gene>
<dbReference type="EMBL" id="JABEMB010000002">
    <property type="protein sequence ID" value="NNH02901.1"/>
    <property type="molecule type" value="Genomic_DNA"/>
</dbReference>
<proteinExistence type="inferred from homology"/>
<comment type="caution">
    <text evidence="9">The sequence shown here is derived from an EMBL/GenBank/DDBJ whole genome shotgun (WGS) entry which is preliminary data.</text>
</comment>
<accession>A0A7Y2LY01</accession>
<dbReference type="EC" id="5.2.1.8" evidence="6"/>
<evidence type="ECO:0000256" key="1">
    <source>
        <dbReference type="ARBA" id="ARBA00000971"/>
    </source>
</evidence>
<dbReference type="GO" id="GO:0003755">
    <property type="term" value="F:peptidyl-prolyl cis-trans isomerase activity"/>
    <property type="evidence" value="ECO:0007669"/>
    <property type="project" value="UniProtKB-UniRule"/>
</dbReference>
<reference evidence="9 10" key="1">
    <citation type="submission" date="2020-05" db="EMBL/GenBank/DDBJ databases">
        <title>MicrobeNet Type strains.</title>
        <authorList>
            <person name="Nicholson A.C."/>
        </authorList>
    </citation>
    <scope>NUCLEOTIDE SEQUENCE [LARGE SCALE GENOMIC DNA]</scope>
    <source>
        <strain evidence="9 10">JCM 14282</strain>
    </source>
</reference>
<keyword evidence="3 5" id="KW-0697">Rotamase</keyword>
<keyword evidence="7" id="KW-0732">Signal</keyword>
<evidence type="ECO:0000256" key="6">
    <source>
        <dbReference type="RuleBase" id="RU003915"/>
    </source>
</evidence>
<dbReference type="Gene3D" id="3.10.50.40">
    <property type="match status" value="1"/>
</dbReference>
<dbReference type="PROSITE" id="PS50059">
    <property type="entry name" value="FKBP_PPIASE"/>
    <property type="match status" value="1"/>
</dbReference>
<organism evidence="9 10">
    <name type="scientific">Microbacterium ulmi</name>
    <dbReference type="NCBI Taxonomy" id="179095"/>
    <lineage>
        <taxon>Bacteria</taxon>
        <taxon>Bacillati</taxon>
        <taxon>Actinomycetota</taxon>
        <taxon>Actinomycetes</taxon>
        <taxon>Micrococcales</taxon>
        <taxon>Microbacteriaceae</taxon>
        <taxon>Microbacterium</taxon>
    </lineage>
</organism>
<dbReference type="RefSeq" id="WP_167040306.1">
    <property type="nucleotide sequence ID" value="NZ_BAAANA010000003.1"/>
</dbReference>
<protein>
    <recommendedName>
        <fullName evidence="6">Peptidyl-prolyl cis-trans isomerase</fullName>
        <ecNumber evidence="6">5.2.1.8</ecNumber>
    </recommendedName>
</protein>
<name>A0A7Y2LY01_9MICO</name>
<keyword evidence="4 5" id="KW-0413">Isomerase</keyword>
<evidence type="ECO:0000256" key="5">
    <source>
        <dbReference type="PROSITE-ProRule" id="PRU00277"/>
    </source>
</evidence>
<evidence type="ECO:0000256" key="7">
    <source>
        <dbReference type="SAM" id="SignalP"/>
    </source>
</evidence>
<evidence type="ECO:0000256" key="4">
    <source>
        <dbReference type="ARBA" id="ARBA00023235"/>
    </source>
</evidence>
<dbReference type="Pfam" id="PF00254">
    <property type="entry name" value="FKBP_C"/>
    <property type="match status" value="1"/>
</dbReference>
<dbReference type="InterPro" id="IPR046357">
    <property type="entry name" value="PPIase_dom_sf"/>
</dbReference>
<dbReference type="InterPro" id="IPR001179">
    <property type="entry name" value="PPIase_FKBP_dom"/>
</dbReference>
<evidence type="ECO:0000256" key="2">
    <source>
        <dbReference type="ARBA" id="ARBA00006577"/>
    </source>
</evidence>
<comment type="similarity">
    <text evidence="2 6">Belongs to the FKBP-type PPIase family.</text>
</comment>
<feature type="chain" id="PRO_5038689165" description="Peptidyl-prolyl cis-trans isomerase" evidence="7">
    <location>
        <begin position="23"/>
        <end position="320"/>
    </location>
</feature>
<evidence type="ECO:0000313" key="9">
    <source>
        <dbReference type="EMBL" id="NNH02901.1"/>
    </source>
</evidence>
<feature type="domain" description="PPIase FKBP-type" evidence="8">
    <location>
        <begin position="230"/>
        <end position="315"/>
    </location>
</feature>
<dbReference type="SUPFAM" id="SSF54534">
    <property type="entry name" value="FKBP-like"/>
    <property type="match status" value="1"/>
</dbReference>
<dbReference type="Proteomes" id="UP000543598">
    <property type="component" value="Unassembled WGS sequence"/>
</dbReference>
<comment type="catalytic activity">
    <reaction evidence="1 5 6">
        <text>[protein]-peptidylproline (omega=180) = [protein]-peptidylproline (omega=0)</text>
        <dbReference type="Rhea" id="RHEA:16237"/>
        <dbReference type="Rhea" id="RHEA-COMP:10747"/>
        <dbReference type="Rhea" id="RHEA-COMP:10748"/>
        <dbReference type="ChEBI" id="CHEBI:83833"/>
        <dbReference type="ChEBI" id="CHEBI:83834"/>
        <dbReference type="EC" id="5.2.1.8"/>
    </reaction>
</comment>
<keyword evidence="10" id="KW-1185">Reference proteome</keyword>
<dbReference type="PANTHER" id="PTHR43811">
    <property type="entry name" value="FKBP-TYPE PEPTIDYL-PROLYL CIS-TRANS ISOMERASE FKPA"/>
    <property type="match status" value="1"/>
</dbReference>
<sequence length="320" mass="32522">MRKIPAAVAALALVAVGLVGCAATGPQACERQTESAPAVMDLISVSGDDSSAPKVEIPAPLRTDDGGFRDVVTGEGTPITSPSQLVVLDVTIVDGATGETVITTPYDGDLSRAFALSRWSQGFPTFEAALQCATEGSRVAIALAPGDIEQETAAGLGIGEKDSAVAVVDVRKVFLSRAQGALQFNSGNGLPAVVRAPDGHPGVTIPDAAPPTETVVQTLIKGDGAVVTADAPVRVHYTGLTWADKSVFQSTWDADPASVALDSVVPGFAQAVKGQTVGSQVMVVIPPKDGYGDQAQGSIPANSTLVFVIDILGIDAPAAQ</sequence>